<evidence type="ECO:0000259" key="2">
    <source>
        <dbReference type="Pfam" id="PF00175"/>
    </source>
</evidence>
<dbReference type="PANTHER" id="PTHR42815:SF2">
    <property type="entry name" value="FAD-BINDING, PUTATIVE (AFU_ORTHOLOGUE AFUA_6G07600)-RELATED"/>
    <property type="match status" value="1"/>
</dbReference>
<reference evidence="3 4" key="1">
    <citation type="submission" date="2024-02" db="EMBL/GenBank/DDBJ databases">
        <title>A draft genome for the cacao thread blight pathogen Marasmius crinis-equi.</title>
        <authorList>
            <person name="Cohen S.P."/>
            <person name="Baruah I.K."/>
            <person name="Amoako-Attah I."/>
            <person name="Bukari Y."/>
            <person name="Meinhardt L.W."/>
            <person name="Bailey B.A."/>
        </authorList>
    </citation>
    <scope>NUCLEOTIDE SEQUENCE [LARGE SCALE GENOMIC DNA]</scope>
    <source>
        <strain evidence="3 4">GH-76</strain>
    </source>
</reference>
<dbReference type="InterPro" id="IPR039261">
    <property type="entry name" value="FNR_nucleotide-bd"/>
</dbReference>
<accession>A0ABR3FDJ5</accession>
<dbReference type="InterPro" id="IPR012349">
    <property type="entry name" value="Split_barrel_FMN-bd"/>
</dbReference>
<sequence length="828" mass="91953">MNGWHPGERVIHQKLGTNMDPGIQRMYTYINGDLDPHHAIFHTTCLPFLPVTTVAEDGRPWGSILAAEDGLATKAGGGRFIEHPRYTVLTINTKVWVGDPLLETRKAYKWNEEDGKSLEDERDDGMLISGIGLEFTTRRRNKLAGRVTKFKATEDNHIDMEIFVNESMGNCPKYINVRSLSPYTNTNPRIKWQSKNMAEGERMPQGVIDMITSSDTVFIGTTYKAKPLDRFMYPSHTGMNQRGGLPGFIRVSPSDGKTVYVPDFSGNRIMTSLGNIEATPLASLTFMNWVNGDVLYLTGRARNLVGAEAQKVMPNHQHSITEVEVTGYTFVEDANTVRQTPGTKPERSPYSPPVRLLAEEDSKTVRFETEEVVKASLASIELHGKTVATFTWEATQELDIKPGQAIILDLKPFLGTVRYQHMSAGKPSSVNDDRIRTWTVSSAQPGPSKRFRTTMKWKEGGTATTTLFTIAHKLKDLQPELLSNTKELELNVRVAGITGEFSMPIPQESGVKKLLWIAGGVGFTPFMSMLEGFSQRSEKGTYDVLMLLSTREPEVLVPIMSRLQAMAKGKVRLTLAVFSRGDFDSDVSAFEALERHKGRLDGSFFSQSPLLADAKEREAYLCGPPEFEEAVVGGLNGAGIYDRRKACKAKEAQESGADPDAELSKVDEEVRVAECKLLYAHSRIIRPKALHPQRAFLHSEKRVLFDLRTGLYVKESGKGDDARRFMLVREWRRDTGRGDDETIRYDEESPPVATPSAMGDEAATEEGGDEETSGAVDAGGEPQVNEEEAHRCGVEFVEEKTGRLGVAVSLICIGEVLGWRWYRNGSGL</sequence>
<dbReference type="Proteomes" id="UP001465976">
    <property type="component" value="Unassembled WGS sequence"/>
</dbReference>
<dbReference type="PANTHER" id="PTHR42815">
    <property type="entry name" value="FAD-BINDING, PUTATIVE (AFU_ORTHOLOGUE AFUA_6G07600)-RELATED"/>
    <property type="match status" value="1"/>
</dbReference>
<gene>
    <name evidence="3" type="ORF">V5O48_008738</name>
</gene>
<name>A0ABR3FDJ5_9AGAR</name>
<feature type="compositionally biased region" description="Basic and acidic residues" evidence="1">
    <location>
        <begin position="737"/>
        <end position="747"/>
    </location>
</feature>
<keyword evidence="4" id="KW-1185">Reference proteome</keyword>
<dbReference type="Gene3D" id="3.40.50.80">
    <property type="entry name" value="Nucleotide-binding domain of ferredoxin-NADP reductase (FNR) module"/>
    <property type="match status" value="1"/>
</dbReference>
<dbReference type="EMBL" id="JBAHYK010000528">
    <property type="protein sequence ID" value="KAL0573218.1"/>
    <property type="molecule type" value="Genomic_DNA"/>
</dbReference>
<dbReference type="SUPFAM" id="SSF52343">
    <property type="entry name" value="Ferredoxin reductase-like, C-terminal NADP-linked domain"/>
    <property type="match status" value="1"/>
</dbReference>
<evidence type="ECO:0000313" key="3">
    <source>
        <dbReference type="EMBL" id="KAL0573218.1"/>
    </source>
</evidence>
<organism evidence="3 4">
    <name type="scientific">Marasmius crinis-equi</name>
    <dbReference type="NCBI Taxonomy" id="585013"/>
    <lineage>
        <taxon>Eukaryota</taxon>
        <taxon>Fungi</taxon>
        <taxon>Dikarya</taxon>
        <taxon>Basidiomycota</taxon>
        <taxon>Agaricomycotina</taxon>
        <taxon>Agaricomycetes</taxon>
        <taxon>Agaricomycetidae</taxon>
        <taxon>Agaricales</taxon>
        <taxon>Marasmiineae</taxon>
        <taxon>Marasmiaceae</taxon>
        <taxon>Marasmius</taxon>
    </lineage>
</organism>
<dbReference type="Gene3D" id="2.30.110.10">
    <property type="entry name" value="Electron Transport, Fmn-binding Protein, Chain A"/>
    <property type="match status" value="1"/>
</dbReference>
<dbReference type="PRINTS" id="PR00410">
    <property type="entry name" value="PHEHYDRXLASE"/>
</dbReference>
<dbReference type="Pfam" id="PF00175">
    <property type="entry name" value="NAD_binding_1"/>
    <property type="match status" value="1"/>
</dbReference>
<evidence type="ECO:0000313" key="4">
    <source>
        <dbReference type="Proteomes" id="UP001465976"/>
    </source>
</evidence>
<feature type="region of interest" description="Disordered" evidence="1">
    <location>
        <begin position="737"/>
        <end position="789"/>
    </location>
</feature>
<evidence type="ECO:0000256" key="1">
    <source>
        <dbReference type="SAM" id="MobiDB-lite"/>
    </source>
</evidence>
<dbReference type="InterPro" id="IPR001433">
    <property type="entry name" value="OxRdtase_FAD/NAD-bd"/>
</dbReference>
<protein>
    <recommendedName>
        <fullName evidence="2">Oxidoreductase FAD/NAD(P)-binding domain-containing protein</fullName>
    </recommendedName>
</protein>
<feature type="domain" description="Oxidoreductase FAD/NAD(P)-binding" evidence="2">
    <location>
        <begin position="517"/>
        <end position="631"/>
    </location>
</feature>
<comment type="caution">
    <text evidence="3">The sequence shown here is derived from an EMBL/GenBank/DDBJ whole genome shotgun (WGS) entry which is preliminary data.</text>
</comment>
<proteinExistence type="predicted"/>
<feature type="compositionally biased region" description="Acidic residues" evidence="1">
    <location>
        <begin position="762"/>
        <end position="772"/>
    </location>
</feature>